<dbReference type="STRING" id="1046627.BZARG_1265"/>
<organism evidence="6 7">
    <name type="scientific">Bizionia argentinensis JUB59</name>
    <dbReference type="NCBI Taxonomy" id="1046627"/>
    <lineage>
        <taxon>Bacteria</taxon>
        <taxon>Pseudomonadati</taxon>
        <taxon>Bacteroidota</taxon>
        <taxon>Flavobacteriia</taxon>
        <taxon>Flavobacteriales</taxon>
        <taxon>Flavobacteriaceae</taxon>
        <taxon>Bizionia</taxon>
    </lineage>
</organism>
<dbReference type="AlphaFoldDB" id="G2ECZ5"/>
<dbReference type="Proteomes" id="UP000003730">
    <property type="component" value="Unassembled WGS sequence"/>
</dbReference>
<keyword evidence="7" id="KW-1185">Reference proteome</keyword>
<dbReference type="InterPro" id="IPR013766">
    <property type="entry name" value="Thioredoxin_domain"/>
</dbReference>
<keyword evidence="3" id="KW-1015">Disulfide bond</keyword>
<keyword evidence="4" id="KW-0676">Redox-active center</keyword>
<comment type="caution">
    <text evidence="6">The sequence shown here is derived from an EMBL/GenBank/DDBJ whole genome shotgun (WGS) entry which is preliminary data.</text>
</comment>
<dbReference type="InterPro" id="IPR036249">
    <property type="entry name" value="Thioredoxin-like_sf"/>
</dbReference>
<dbReference type="PROSITE" id="PS51352">
    <property type="entry name" value="THIOREDOXIN_2"/>
    <property type="match status" value="1"/>
</dbReference>
<accession>G2ECZ5</accession>
<evidence type="ECO:0000256" key="2">
    <source>
        <dbReference type="ARBA" id="ARBA00022748"/>
    </source>
</evidence>
<evidence type="ECO:0000256" key="1">
    <source>
        <dbReference type="ARBA" id="ARBA00004196"/>
    </source>
</evidence>
<dbReference type="SUPFAM" id="SSF52833">
    <property type="entry name" value="Thioredoxin-like"/>
    <property type="match status" value="1"/>
</dbReference>
<evidence type="ECO:0000256" key="3">
    <source>
        <dbReference type="ARBA" id="ARBA00023157"/>
    </source>
</evidence>
<evidence type="ECO:0000313" key="7">
    <source>
        <dbReference type="Proteomes" id="UP000003730"/>
    </source>
</evidence>
<dbReference type="Pfam" id="PF13905">
    <property type="entry name" value="Thioredoxin_8"/>
    <property type="match status" value="1"/>
</dbReference>
<dbReference type="GO" id="GO:0030313">
    <property type="term" value="C:cell envelope"/>
    <property type="evidence" value="ECO:0007669"/>
    <property type="project" value="UniProtKB-SubCell"/>
</dbReference>
<gene>
    <name evidence="6" type="ORF">BZARG_1265</name>
</gene>
<dbReference type="InterPro" id="IPR050553">
    <property type="entry name" value="Thioredoxin_ResA/DsbE_sf"/>
</dbReference>
<dbReference type="Gene3D" id="3.40.30.10">
    <property type="entry name" value="Glutaredoxin"/>
    <property type="match status" value="1"/>
</dbReference>
<reference evidence="6 7" key="1">
    <citation type="journal article" date="2008" name="Int. J. Syst. Evol. Microbiol.">
        <title>Bizionia argentinensis sp. nov., isolated from surface marine water in Antarctica.</title>
        <authorList>
            <person name="Bercovich A."/>
            <person name="Vazquez S.C."/>
            <person name="Yankilevich P."/>
            <person name="Coria S.H."/>
            <person name="Foti M."/>
            <person name="Hernandez E."/>
            <person name="Vidal A."/>
            <person name="Ruberto L."/>
            <person name="Melo C."/>
            <person name="Marenssi S."/>
            <person name="Criscuolo M."/>
            <person name="Memoli M."/>
            <person name="Arguelles M."/>
            <person name="Mac Cormack W.P."/>
        </authorList>
    </citation>
    <scope>NUCLEOTIDE SEQUENCE [LARGE SCALE GENOMIC DNA]</scope>
    <source>
        <strain evidence="6 7">JUB59</strain>
    </source>
</reference>
<evidence type="ECO:0000256" key="4">
    <source>
        <dbReference type="ARBA" id="ARBA00023284"/>
    </source>
</evidence>
<dbReference type="PANTHER" id="PTHR42852">
    <property type="entry name" value="THIOL:DISULFIDE INTERCHANGE PROTEIN DSBE"/>
    <property type="match status" value="1"/>
</dbReference>
<dbReference type="PATRIC" id="fig|1046627.3.peg.1398"/>
<proteinExistence type="predicted"/>
<evidence type="ECO:0000313" key="6">
    <source>
        <dbReference type="EMBL" id="EGV43683.1"/>
    </source>
</evidence>
<feature type="domain" description="Thioredoxin" evidence="5">
    <location>
        <begin position="317"/>
        <end position="453"/>
    </location>
</feature>
<protein>
    <submittedName>
        <fullName evidence="6">Redoxin domain-containing protein</fullName>
    </submittedName>
</protein>
<keyword evidence="2" id="KW-0201">Cytochrome c-type biogenesis</keyword>
<dbReference type="PANTHER" id="PTHR42852:SF6">
    <property type="entry name" value="THIOL:DISULFIDE INTERCHANGE PROTEIN DSBE"/>
    <property type="match status" value="1"/>
</dbReference>
<evidence type="ECO:0000259" key="5">
    <source>
        <dbReference type="PROSITE" id="PS51352"/>
    </source>
</evidence>
<sequence>MSIKPITAHLLVLYTKRVIMKKLVLLILLLPFTMVSQNSIQGTFTPAESFNFALLYHVTPTSTNFVKQVKTKTDGTWSISLDADAEKGIYKIVYAVPVEANNFNVFYNGKEDILLVFDLDTGLSFTASEENKIWETYTDSISKLNSLISNYYSKGKTDKSEIKAVFETLRAAQNNFEKMTSGKLIAPFVKSNRTYIPEAYEDIKTYSLNLKKHFFDYMEFGNPLLQNSDFINDRIIAYVFVMPAETHYYKQAIDEVIKATANHDKTQLSILQKLWESMITNKLPEVAIYISDTYLLPLAKTYNNTYLVKIIENYNKTAIGKKAINFDFTYLKNDKIVKTSLYNFNTNKQTVLIFWSSTCSHCLKELPKVKTIMDRHPEVTVLAYGLESDISSWEEATKNYKGFTQTYDLRGWNSQAVKEYGISVTPTFFVLDADKTIIAKPGEAEDLYEIFKK</sequence>
<dbReference type="EMBL" id="AFXZ01000019">
    <property type="protein sequence ID" value="EGV43683.1"/>
    <property type="molecule type" value="Genomic_DNA"/>
</dbReference>
<dbReference type="GO" id="GO:0017004">
    <property type="term" value="P:cytochrome complex assembly"/>
    <property type="evidence" value="ECO:0007669"/>
    <property type="project" value="UniProtKB-KW"/>
</dbReference>
<comment type="subcellular location">
    <subcellularLocation>
        <location evidence="1">Cell envelope</location>
    </subcellularLocation>
</comment>
<dbReference type="eggNOG" id="COG0526">
    <property type="taxonomic scope" value="Bacteria"/>
</dbReference>
<dbReference type="InterPro" id="IPR012336">
    <property type="entry name" value="Thioredoxin-like_fold"/>
</dbReference>
<name>G2ECZ5_9FLAO</name>